<feature type="compositionally biased region" description="Low complexity" evidence="6">
    <location>
        <begin position="436"/>
        <end position="445"/>
    </location>
</feature>
<comment type="similarity">
    <text evidence="4">Belongs to the glycosyl hydrolase 18 family. Chitinase class III subfamily.</text>
</comment>
<dbReference type="InterPro" id="IPR001223">
    <property type="entry name" value="Glyco_hydro18_cat"/>
</dbReference>
<dbReference type="PANTHER" id="PTHR45708:SF49">
    <property type="entry name" value="ENDOCHITINASE"/>
    <property type="match status" value="1"/>
</dbReference>
<dbReference type="SUPFAM" id="SSF57016">
    <property type="entry name" value="Plant lectins/antimicrobial peptides"/>
    <property type="match status" value="2"/>
</dbReference>
<keyword evidence="2" id="KW-0378">Hydrolase</keyword>
<dbReference type="GO" id="GO:0008061">
    <property type="term" value="F:chitin binding"/>
    <property type="evidence" value="ECO:0007669"/>
    <property type="project" value="UniProtKB-UniRule"/>
</dbReference>
<feature type="compositionally biased region" description="Polar residues" evidence="6">
    <location>
        <begin position="880"/>
        <end position="909"/>
    </location>
</feature>
<dbReference type="AlphaFoldDB" id="A0A9W4UGH6"/>
<dbReference type="GO" id="GO:0005975">
    <property type="term" value="P:carbohydrate metabolic process"/>
    <property type="evidence" value="ECO:0007669"/>
    <property type="project" value="InterPro"/>
</dbReference>
<dbReference type="PROSITE" id="PS51910">
    <property type="entry name" value="GH18_2"/>
    <property type="match status" value="1"/>
</dbReference>
<keyword evidence="7" id="KW-0732">Signal</keyword>
<accession>A0A9W4UGH6</accession>
<dbReference type="OrthoDB" id="6020543at2759"/>
<keyword evidence="11" id="KW-1185">Reference proteome</keyword>
<dbReference type="PANTHER" id="PTHR45708">
    <property type="entry name" value="ENDOCHITINASE"/>
    <property type="match status" value="1"/>
</dbReference>
<feature type="domain" description="Chitin-binding type-1" evidence="8">
    <location>
        <begin position="380"/>
        <end position="428"/>
    </location>
</feature>
<keyword evidence="3" id="KW-0326">Glycosidase</keyword>
<evidence type="ECO:0000313" key="11">
    <source>
        <dbReference type="Proteomes" id="UP001152607"/>
    </source>
</evidence>
<feature type="compositionally biased region" description="Low complexity" evidence="6">
    <location>
        <begin position="752"/>
        <end position="783"/>
    </location>
</feature>
<sequence length="1047" mass="107406">MFTRSIGLAAAFSVAVSASFDAQSSSNVAIYWGQGDAQITLPEVCSDESIDIVNLAFLNEFPTAVGEYPGNNFANACEPEWYTLNGVKTKLSSNCPLIGPGIKKCHENGKKVFLSLGGGVPTNYSLPSQEVAEYFADFVWGAFGPLDPTWEAAGKPRPFGDVAVDGFDLDLEAWIPSAASNEYQYVNYDHFVNKLRSHYADSGGEYYISGAPQCIVPDERMAYAIERSHFDFLFVQFYNTAQCNTRRGYEGLGKDTTTFTFDAWVAWLNDHSANQNVKIYLGMPASDVAVPSDPTSYLTPTEAEKLINAYKSSHPERFGGVMLWEVMRNIRNPICDRPYSTYIRSILDGTFQNEVCPSTSVSLPSSTSSSVPSPTAVSPDGSCGPKSGYTCAGSAFGNCCSAYGYCGSTSIYCDVVEGCQSLFGACGSASLSSSSNSAPSLTSSPVPTATAPSAISTDGSCGGTKGYTCVGSTFGDCCSSYGWCGSSSLHCDAGCQNVFGICPNSVSNPVSIKLNTLDSNTVPTALSSSPPFPTNGNSTVVAGPTGTQPSVSLGTGSSFSDSPALSANATTSSGAIRSSAGSMSPTSAPFPGKGNSTSVFGPTGTISGIVTTASSSAPVAPFPTSNNSSFIPSGTGISTILIGTVTSSGVIPLSTAGLGNFTSRFSSTGSPIVDSGTALVQASTTGTGSNQPMYTAISGAVGPSGSLLFPSHSAHGPYVNTTVSAAGYGHANPTSYGVAQPSSAPVYGAQQSSSRSFGSSHSLSSSVTSQPTQATSPVSTASSPATTVYTTTYVDICPTGWTTITTTFTRTICDSCAKPTSPPAIPADWTETVTVCTACGPIPTTVTLTKPANAPFAPPSLPTYKMALINTTKRITVSTASTFGPKSTPSAGVQYSSEKYANQPGSGSPNAPVDSGHNSKESSKIGSSATKPAVSSPTSSSGVQFIHPSGAHSSKVASEIHLSVSSGSSQMPGPSSHAAFNTTSTASAYHAIATGTLAPQVAQQHGDYQAASPSVPTSELFQGAAPELVRFSGIGGLAILVAGVIVW</sequence>
<keyword evidence="1 5" id="KW-0147">Chitin-binding</keyword>
<dbReference type="InterPro" id="IPR017853">
    <property type="entry name" value="GH"/>
</dbReference>
<comment type="caution">
    <text evidence="5">Lacks conserved residue(s) required for the propagation of feature annotation.</text>
</comment>
<reference evidence="10" key="1">
    <citation type="submission" date="2023-01" db="EMBL/GenBank/DDBJ databases">
        <authorList>
            <person name="Van Ghelder C."/>
            <person name="Rancurel C."/>
        </authorList>
    </citation>
    <scope>NUCLEOTIDE SEQUENCE</scope>
    <source>
        <strain evidence="10">CNCM I-4278</strain>
    </source>
</reference>
<dbReference type="InterPro" id="IPR050542">
    <property type="entry name" value="Glycosyl_Hydrlase18_Chitinase"/>
</dbReference>
<evidence type="ECO:0000256" key="2">
    <source>
        <dbReference type="ARBA" id="ARBA00022801"/>
    </source>
</evidence>
<name>A0A9W4UGH6_9PLEO</name>
<evidence type="ECO:0000256" key="5">
    <source>
        <dbReference type="PROSITE-ProRule" id="PRU00261"/>
    </source>
</evidence>
<comment type="caution">
    <text evidence="10">The sequence shown here is derived from an EMBL/GenBank/DDBJ whole genome shotgun (WGS) entry which is preliminary data.</text>
</comment>
<evidence type="ECO:0000259" key="8">
    <source>
        <dbReference type="PROSITE" id="PS50941"/>
    </source>
</evidence>
<evidence type="ECO:0000256" key="4">
    <source>
        <dbReference type="ARBA" id="ARBA00025727"/>
    </source>
</evidence>
<evidence type="ECO:0000256" key="7">
    <source>
        <dbReference type="SAM" id="SignalP"/>
    </source>
</evidence>
<evidence type="ECO:0000256" key="6">
    <source>
        <dbReference type="SAM" id="MobiDB-lite"/>
    </source>
</evidence>
<dbReference type="GO" id="GO:0004568">
    <property type="term" value="F:chitinase activity"/>
    <property type="evidence" value="ECO:0007669"/>
    <property type="project" value="TreeGrafter"/>
</dbReference>
<evidence type="ECO:0000259" key="9">
    <source>
        <dbReference type="PROSITE" id="PS51910"/>
    </source>
</evidence>
<dbReference type="Gene3D" id="3.30.60.10">
    <property type="entry name" value="Endochitinase-like"/>
    <property type="match status" value="2"/>
</dbReference>
<feature type="region of interest" description="Disordered" evidence="6">
    <location>
        <begin position="741"/>
        <end position="783"/>
    </location>
</feature>
<feature type="domain" description="Chitin-binding type-1" evidence="8">
    <location>
        <begin position="458"/>
        <end position="504"/>
    </location>
</feature>
<dbReference type="CDD" id="cd02877">
    <property type="entry name" value="GH18_hevamine_XipI_class_III"/>
    <property type="match status" value="1"/>
</dbReference>
<dbReference type="InterPro" id="IPR001002">
    <property type="entry name" value="Chitin-bd_1"/>
</dbReference>
<feature type="compositionally biased region" description="Polar residues" evidence="6">
    <location>
        <begin position="541"/>
        <end position="587"/>
    </location>
</feature>
<keyword evidence="5" id="KW-1015">Disulfide bond</keyword>
<feature type="domain" description="GH18" evidence="9">
    <location>
        <begin position="26"/>
        <end position="350"/>
    </location>
</feature>
<dbReference type="EMBL" id="CAOQHR010000006">
    <property type="protein sequence ID" value="CAI6335761.1"/>
    <property type="molecule type" value="Genomic_DNA"/>
</dbReference>
<dbReference type="Proteomes" id="UP001152607">
    <property type="component" value="Unassembled WGS sequence"/>
</dbReference>
<feature type="region of interest" description="Disordered" evidence="6">
    <location>
        <begin position="541"/>
        <end position="594"/>
    </location>
</feature>
<dbReference type="SUPFAM" id="SSF51445">
    <property type="entry name" value="(Trans)glycosidases"/>
    <property type="match status" value="1"/>
</dbReference>
<dbReference type="InterPro" id="IPR045321">
    <property type="entry name" value="Cts1-like"/>
</dbReference>
<feature type="chain" id="PRO_5040973598" description="Chitinase" evidence="7">
    <location>
        <begin position="19"/>
        <end position="1047"/>
    </location>
</feature>
<proteinExistence type="inferred from homology"/>
<feature type="disulfide bond" evidence="5">
    <location>
        <begin position="399"/>
        <end position="413"/>
    </location>
</feature>
<evidence type="ECO:0000313" key="10">
    <source>
        <dbReference type="EMBL" id="CAI6335761.1"/>
    </source>
</evidence>
<dbReference type="GO" id="GO:0005576">
    <property type="term" value="C:extracellular region"/>
    <property type="evidence" value="ECO:0007669"/>
    <property type="project" value="TreeGrafter"/>
</dbReference>
<feature type="region of interest" description="Disordered" evidence="6">
    <location>
        <begin position="880"/>
        <end position="950"/>
    </location>
</feature>
<gene>
    <name evidence="10" type="ORF">PDIGIT_LOCUS8846</name>
</gene>
<dbReference type="InterPro" id="IPR036861">
    <property type="entry name" value="Endochitinase-like_sf"/>
</dbReference>
<feature type="compositionally biased region" description="Polar residues" evidence="6">
    <location>
        <begin position="446"/>
        <end position="456"/>
    </location>
</feature>
<evidence type="ECO:0008006" key="12">
    <source>
        <dbReference type="Google" id="ProtNLM"/>
    </source>
</evidence>
<dbReference type="SMART" id="SM00270">
    <property type="entry name" value="ChtBD1"/>
    <property type="match status" value="2"/>
</dbReference>
<organism evidence="10 11">
    <name type="scientific">Periconia digitata</name>
    <dbReference type="NCBI Taxonomy" id="1303443"/>
    <lineage>
        <taxon>Eukaryota</taxon>
        <taxon>Fungi</taxon>
        <taxon>Dikarya</taxon>
        <taxon>Ascomycota</taxon>
        <taxon>Pezizomycotina</taxon>
        <taxon>Dothideomycetes</taxon>
        <taxon>Pleosporomycetidae</taxon>
        <taxon>Pleosporales</taxon>
        <taxon>Massarineae</taxon>
        <taxon>Periconiaceae</taxon>
        <taxon>Periconia</taxon>
    </lineage>
</organism>
<evidence type="ECO:0000256" key="3">
    <source>
        <dbReference type="ARBA" id="ARBA00023295"/>
    </source>
</evidence>
<dbReference type="Pfam" id="PF00704">
    <property type="entry name" value="Glyco_hydro_18"/>
    <property type="match status" value="1"/>
</dbReference>
<protein>
    <recommendedName>
        <fullName evidence="12">Chitinase</fullName>
    </recommendedName>
</protein>
<dbReference type="CDD" id="cd11618">
    <property type="entry name" value="ChtBD1_1"/>
    <property type="match status" value="2"/>
</dbReference>
<dbReference type="Gene3D" id="3.20.20.80">
    <property type="entry name" value="Glycosidases"/>
    <property type="match status" value="1"/>
</dbReference>
<feature type="region of interest" description="Disordered" evidence="6">
    <location>
        <begin position="436"/>
        <end position="456"/>
    </location>
</feature>
<evidence type="ECO:0000256" key="1">
    <source>
        <dbReference type="ARBA" id="ARBA00022669"/>
    </source>
</evidence>
<feature type="compositionally biased region" description="Polar residues" evidence="6">
    <location>
        <begin position="924"/>
        <end position="943"/>
    </location>
</feature>
<feature type="disulfide bond" evidence="5">
    <location>
        <begin position="477"/>
        <end position="491"/>
    </location>
</feature>
<dbReference type="PROSITE" id="PS50941">
    <property type="entry name" value="CHIT_BIND_I_2"/>
    <property type="match status" value="2"/>
</dbReference>
<feature type="signal peptide" evidence="7">
    <location>
        <begin position="1"/>
        <end position="18"/>
    </location>
</feature>